<dbReference type="InterPro" id="IPR031981">
    <property type="entry name" value="MIEAP_C"/>
</dbReference>
<comment type="similarity">
    <text evidence="4">Belongs to the MIEAP family.</text>
</comment>
<evidence type="ECO:0000256" key="4">
    <source>
        <dbReference type="ARBA" id="ARBA00008233"/>
    </source>
</evidence>
<dbReference type="Pfam" id="PF16026">
    <property type="entry name" value="MIEAP"/>
    <property type="match status" value="1"/>
</dbReference>
<keyword evidence="6" id="KW-0963">Cytoplasm</keyword>
<organism evidence="16 17">
    <name type="scientific">Ladona fulva</name>
    <name type="common">Scarce chaser dragonfly</name>
    <name type="synonym">Libellula fulva</name>
    <dbReference type="NCBI Taxonomy" id="123851"/>
    <lineage>
        <taxon>Eukaryota</taxon>
        <taxon>Metazoa</taxon>
        <taxon>Ecdysozoa</taxon>
        <taxon>Arthropoda</taxon>
        <taxon>Hexapoda</taxon>
        <taxon>Insecta</taxon>
        <taxon>Pterygota</taxon>
        <taxon>Palaeoptera</taxon>
        <taxon>Odonata</taxon>
        <taxon>Epiprocta</taxon>
        <taxon>Anisoptera</taxon>
        <taxon>Libelluloidea</taxon>
        <taxon>Libellulidae</taxon>
        <taxon>Ladona</taxon>
    </lineage>
</organism>
<evidence type="ECO:0000256" key="5">
    <source>
        <dbReference type="ARBA" id="ARBA00019863"/>
    </source>
</evidence>
<reference evidence="16" key="2">
    <citation type="submission" date="2017-10" db="EMBL/GenBank/DDBJ databases">
        <title>Ladona fulva Genome sequencing and assembly.</title>
        <authorList>
            <person name="Murali S."/>
            <person name="Richards S."/>
            <person name="Bandaranaike D."/>
            <person name="Bellair M."/>
            <person name="Blankenburg K."/>
            <person name="Chao H."/>
            <person name="Dinh H."/>
            <person name="Doddapaneni H."/>
            <person name="Dugan-Rocha S."/>
            <person name="Elkadiri S."/>
            <person name="Gnanaolivu R."/>
            <person name="Hernandez B."/>
            <person name="Skinner E."/>
            <person name="Javaid M."/>
            <person name="Lee S."/>
            <person name="Li M."/>
            <person name="Ming W."/>
            <person name="Munidasa M."/>
            <person name="Muniz J."/>
            <person name="Nguyen L."/>
            <person name="Hughes D."/>
            <person name="Osuji N."/>
            <person name="Pu L.-L."/>
            <person name="Puazo M."/>
            <person name="Qu C."/>
            <person name="Quiroz J."/>
            <person name="Raj R."/>
            <person name="Weissenberger G."/>
            <person name="Xin Y."/>
            <person name="Zou X."/>
            <person name="Han Y."/>
            <person name="Worley K."/>
            <person name="Muzny D."/>
            <person name="Gibbs R."/>
        </authorList>
    </citation>
    <scope>NUCLEOTIDE SEQUENCE</scope>
    <source>
        <strain evidence="16">Sampled in the wild</strain>
    </source>
</reference>
<evidence type="ECO:0000256" key="12">
    <source>
        <dbReference type="ARBA" id="ARBA00032687"/>
    </source>
</evidence>
<feature type="compositionally biased region" description="Gly residues" evidence="14">
    <location>
        <begin position="34"/>
        <end position="44"/>
    </location>
</feature>
<dbReference type="PANTHER" id="PTHR21771">
    <property type="entry name" value="MITOCHONDRIA-EATING PROTEIN-RELATED"/>
    <property type="match status" value="1"/>
</dbReference>
<keyword evidence="10" id="KW-0496">Mitochondrion</keyword>
<dbReference type="OrthoDB" id="6047381at2759"/>
<evidence type="ECO:0000259" key="15">
    <source>
        <dbReference type="Pfam" id="PF16026"/>
    </source>
</evidence>
<keyword evidence="17" id="KW-1185">Reference proteome</keyword>
<keyword evidence="7" id="KW-1000">Mitochondrion outer membrane</keyword>
<feature type="domain" description="Mitochondria-eating protein C-terminal" evidence="15">
    <location>
        <begin position="218"/>
        <end position="427"/>
    </location>
</feature>
<comment type="subcellular location">
    <subcellularLocation>
        <location evidence="3">Cytoplasm</location>
    </subcellularLocation>
    <subcellularLocation>
        <location evidence="2">Mitochondrion matrix</location>
    </subcellularLocation>
    <subcellularLocation>
        <location evidence="1">Mitochondrion outer membrane</location>
    </subcellularLocation>
</comment>
<evidence type="ECO:0000256" key="3">
    <source>
        <dbReference type="ARBA" id="ARBA00004496"/>
    </source>
</evidence>
<dbReference type="InterPro" id="IPR026169">
    <property type="entry name" value="MIEAP"/>
</dbReference>
<dbReference type="Proteomes" id="UP000792457">
    <property type="component" value="Unassembled WGS sequence"/>
</dbReference>
<evidence type="ECO:0000256" key="6">
    <source>
        <dbReference type="ARBA" id="ARBA00022490"/>
    </source>
</evidence>
<evidence type="ECO:0000313" key="17">
    <source>
        <dbReference type="Proteomes" id="UP000792457"/>
    </source>
</evidence>
<comment type="caution">
    <text evidence="16">The sequence shown here is derived from an EMBL/GenBank/DDBJ whole genome shotgun (WGS) entry which is preliminary data.</text>
</comment>
<dbReference type="GO" id="GO:0005759">
    <property type="term" value="C:mitochondrial matrix"/>
    <property type="evidence" value="ECO:0007669"/>
    <property type="project" value="UniProtKB-SubCell"/>
</dbReference>
<keyword evidence="11" id="KW-0472">Membrane</keyword>
<keyword evidence="8 13" id="KW-0175">Coiled coil</keyword>
<dbReference type="GO" id="GO:0008289">
    <property type="term" value="F:lipid binding"/>
    <property type="evidence" value="ECO:0007669"/>
    <property type="project" value="UniProtKB-KW"/>
</dbReference>
<name>A0A8K0K2W7_LADFU</name>
<dbReference type="EMBL" id="KZ308275">
    <property type="protein sequence ID" value="KAG8226320.1"/>
    <property type="molecule type" value="Genomic_DNA"/>
</dbReference>
<evidence type="ECO:0000256" key="9">
    <source>
        <dbReference type="ARBA" id="ARBA00023121"/>
    </source>
</evidence>
<feature type="region of interest" description="Disordered" evidence="14">
    <location>
        <begin position="1"/>
        <end position="73"/>
    </location>
</feature>
<reference evidence="16" key="1">
    <citation type="submission" date="2013-04" db="EMBL/GenBank/DDBJ databases">
        <authorList>
            <person name="Qu J."/>
            <person name="Murali S.C."/>
            <person name="Bandaranaike D."/>
            <person name="Bellair M."/>
            <person name="Blankenburg K."/>
            <person name="Chao H."/>
            <person name="Dinh H."/>
            <person name="Doddapaneni H."/>
            <person name="Downs B."/>
            <person name="Dugan-Rocha S."/>
            <person name="Elkadiri S."/>
            <person name="Gnanaolivu R.D."/>
            <person name="Hernandez B."/>
            <person name="Javaid M."/>
            <person name="Jayaseelan J.C."/>
            <person name="Lee S."/>
            <person name="Li M."/>
            <person name="Ming W."/>
            <person name="Munidasa M."/>
            <person name="Muniz J."/>
            <person name="Nguyen L."/>
            <person name="Ongeri F."/>
            <person name="Osuji N."/>
            <person name="Pu L.-L."/>
            <person name="Puazo M."/>
            <person name="Qu C."/>
            <person name="Quiroz J."/>
            <person name="Raj R."/>
            <person name="Weissenberger G."/>
            <person name="Xin Y."/>
            <person name="Zou X."/>
            <person name="Han Y."/>
            <person name="Richards S."/>
            <person name="Worley K."/>
            <person name="Muzny D."/>
            <person name="Gibbs R."/>
        </authorList>
    </citation>
    <scope>NUCLEOTIDE SEQUENCE</scope>
    <source>
        <strain evidence="16">Sampled in the wild</strain>
    </source>
</reference>
<evidence type="ECO:0000256" key="13">
    <source>
        <dbReference type="SAM" id="Coils"/>
    </source>
</evidence>
<evidence type="ECO:0000256" key="7">
    <source>
        <dbReference type="ARBA" id="ARBA00022787"/>
    </source>
</evidence>
<evidence type="ECO:0000256" key="14">
    <source>
        <dbReference type="SAM" id="MobiDB-lite"/>
    </source>
</evidence>
<dbReference type="GO" id="GO:0035695">
    <property type="term" value="P:mitophagy by internal vacuole formation"/>
    <property type="evidence" value="ECO:0007669"/>
    <property type="project" value="TreeGrafter"/>
</dbReference>
<accession>A0A8K0K2W7</accession>
<dbReference type="AlphaFoldDB" id="A0A8K0K2W7"/>
<evidence type="ECO:0000256" key="11">
    <source>
        <dbReference type="ARBA" id="ARBA00023136"/>
    </source>
</evidence>
<evidence type="ECO:0000256" key="10">
    <source>
        <dbReference type="ARBA" id="ARBA00023128"/>
    </source>
</evidence>
<keyword evidence="9" id="KW-0446">Lipid-binding</keyword>
<dbReference type="GO" id="GO:0005741">
    <property type="term" value="C:mitochondrial outer membrane"/>
    <property type="evidence" value="ECO:0007669"/>
    <property type="project" value="UniProtKB-SubCell"/>
</dbReference>
<evidence type="ECO:0000256" key="2">
    <source>
        <dbReference type="ARBA" id="ARBA00004305"/>
    </source>
</evidence>
<evidence type="ECO:0000313" key="16">
    <source>
        <dbReference type="EMBL" id="KAG8226320.1"/>
    </source>
</evidence>
<gene>
    <name evidence="16" type="ORF">J437_LFUL011433</name>
</gene>
<dbReference type="GO" id="GO:0035694">
    <property type="term" value="P:mitochondrial protein catabolic process"/>
    <property type="evidence" value="ECO:0007669"/>
    <property type="project" value="InterPro"/>
</dbReference>
<sequence length="427" mass="46215">MLLGSTSGCDSGPASTEGKGSRSQHRSRGSSGIESGGSAGGCGESPGSTPPSSPTVNGNASVPPVHCTSHGPLRPRQLKARKELQKLNSAGSSSSSSTASSATIACCSECRPRASLQMMPSNTSDHEVSLLHQEMANLRAELMRAKNTITTLQENEAQLTERLAAEQKARVEAEEREARGESHYEGLIGIGMDSKYPPSRRMSTSDISLLGTGGPNAQLLLGRFASLYAQARVDTLDALDNLPQLRDAEELKSKILFSVVVLSFRSVQSLLASVKAQVREILQMPPPPSSPPMAQAVSNVSTETSGAPEMEEATCEYLRKNVDNFDLTRNIEEVCSQIWATLYDYPCLKSCEGLVHYVKNAVRLAWGLVNQSPPYVLEYEQRTLRKDMHIRFHSSDQNSDRIRSYLWPALLEGGQNGPCVHKGVVIT</sequence>
<feature type="coiled-coil region" evidence="13">
    <location>
        <begin position="128"/>
        <end position="177"/>
    </location>
</feature>
<evidence type="ECO:0000256" key="8">
    <source>
        <dbReference type="ARBA" id="ARBA00023054"/>
    </source>
</evidence>
<evidence type="ECO:0000256" key="1">
    <source>
        <dbReference type="ARBA" id="ARBA00004294"/>
    </source>
</evidence>
<dbReference type="PANTHER" id="PTHR21771:SF1">
    <property type="entry name" value="MITOCHONDRIA-EATING PROTEIN"/>
    <property type="match status" value="1"/>
</dbReference>
<protein>
    <recommendedName>
        <fullName evidence="5">Mitochondria-eating protein</fullName>
    </recommendedName>
    <alternativeName>
        <fullName evidence="12">Spermatogenesis-associated protein 18</fullName>
    </alternativeName>
</protein>
<proteinExistence type="inferred from homology"/>